<dbReference type="Gene3D" id="2.150.10.10">
    <property type="entry name" value="Serralysin-like metalloprotease, C-terminal"/>
    <property type="match status" value="1"/>
</dbReference>
<comment type="caution">
    <text evidence="2">The sequence shown here is derived from an EMBL/GenBank/DDBJ whole genome shotgun (WGS) entry which is preliminary data.</text>
</comment>
<proteinExistence type="predicted"/>
<reference evidence="2" key="1">
    <citation type="submission" date="2020-10" db="EMBL/GenBank/DDBJ databases">
        <authorList>
            <person name="Abbas A."/>
            <person name="Razzaq R."/>
            <person name="Waqas M."/>
            <person name="Abbas N."/>
            <person name="Nielsen T.K."/>
            <person name="Hansen L.H."/>
            <person name="Hussain S."/>
            <person name="Shahid M."/>
        </authorList>
    </citation>
    <scope>NUCLEOTIDE SEQUENCE</scope>
    <source>
        <strain evidence="2">S14</strain>
    </source>
</reference>
<evidence type="ECO:0000313" key="2">
    <source>
        <dbReference type="EMBL" id="MDR4308723.1"/>
    </source>
</evidence>
<dbReference type="Pfam" id="PF00353">
    <property type="entry name" value="HemolysinCabind"/>
    <property type="match status" value="1"/>
</dbReference>
<organism evidence="2 3">
    <name type="scientific">Chelatococcus sambhunathii</name>
    <dbReference type="NCBI Taxonomy" id="363953"/>
    <lineage>
        <taxon>Bacteria</taxon>
        <taxon>Pseudomonadati</taxon>
        <taxon>Pseudomonadota</taxon>
        <taxon>Alphaproteobacteria</taxon>
        <taxon>Hyphomicrobiales</taxon>
        <taxon>Chelatococcaceae</taxon>
        <taxon>Chelatococcus</taxon>
    </lineage>
</organism>
<keyword evidence="3" id="KW-1185">Reference proteome</keyword>
<dbReference type="InterPro" id="IPR018511">
    <property type="entry name" value="Hemolysin-typ_Ca-bd_CS"/>
</dbReference>
<evidence type="ECO:0000256" key="1">
    <source>
        <dbReference type="SAM" id="MobiDB-lite"/>
    </source>
</evidence>
<protein>
    <recommendedName>
        <fullName evidence="4">Hemolysin-type calcium-binding repeat (2 copies)</fullName>
    </recommendedName>
</protein>
<dbReference type="InterPro" id="IPR001343">
    <property type="entry name" value="Hemolysn_Ca-bd"/>
</dbReference>
<gene>
    <name evidence="2" type="ORF">IHQ68_19050</name>
</gene>
<name>A0ABU1DKR7_9HYPH</name>
<sequence>MTRTVIDKDDVRDERLDMSGADVLRVLGTFMVSEDDATVSFAGKTDGARIVNEGVIANTAEEGAAIRFGEEVGKKLEAEIDNRGLIKSIDDAIKIDDGHLTKGELSITNDKEGVIRSDAGQAIDLADASGDFLSRIANDGLIASGTNDAIKVGGDGRIDNDGHIVGGEAKGYSDGADGVSFEDGATGKVTNSGVIEGDRHGVDAGADSDITVLNRKGGVIVGHNGSGVGSDGSATVINYGRITGEFSDSNGSDTHGSTPGEDDGGGPDGINDGDGDGVDIDFEAHIFNFGVIEGTGAGGTGSDGLPNTSEGVAAGGGEIVNHEGAKIVGDDVGVLIDDSSQGGAQFETRIENHGEIVGKESFAIKLVGDQDDVIVNGGKIRGGDGIAIDFGGGDDRLAIEDGSRIIGLTKGGEGTDTLDYSGFGDSVDVRLISGKATGTGRVEGFENIVGSDQDDHLAGDKSGNRIEGGDGDDVLCGRGGADTLIGGDGDDVFHFRSAKGVYVDHVDDFVAGEDKISLGASFGLEKGDLKDAFVLGDAAHDASDRLVYDRKSGELFFDADGKGGEDAVKIAQFDPGTKIDFHDIVIG</sequence>
<accession>A0ABU1DKR7</accession>
<feature type="compositionally biased region" description="Polar residues" evidence="1">
    <location>
        <begin position="246"/>
        <end position="257"/>
    </location>
</feature>
<feature type="compositionally biased region" description="Acidic residues" evidence="1">
    <location>
        <begin position="260"/>
        <end position="277"/>
    </location>
</feature>
<dbReference type="SUPFAM" id="SSF51120">
    <property type="entry name" value="beta-Roll"/>
    <property type="match status" value="1"/>
</dbReference>
<dbReference type="InterPro" id="IPR011049">
    <property type="entry name" value="Serralysin-like_metalloprot_C"/>
</dbReference>
<evidence type="ECO:0008006" key="4">
    <source>
        <dbReference type="Google" id="ProtNLM"/>
    </source>
</evidence>
<dbReference type="RefSeq" id="WP_309394714.1">
    <property type="nucleotide sequence ID" value="NZ_JADBEO010000067.1"/>
</dbReference>
<evidence type="ECO:0000313" key="3">
    <source>
        <dbReference type="Proteomes" id="UP001181622"/>
    </source>
</evidence>
<dbReference type="PRINTS" id="PR00313">
    <property type="entry name" value="CABNDNGRPT"/>
</dbReference>
<feature type="region of interest" description="Disordered" evidence="1">
    <location>
        <begin position="244"/>
        <end position="277"/>
    </location>
</feature>
<dbReference type="PROSITE" id="PS00330">
    <property type="entry name" value="HEMOLYSIN_CALCIUM"/>
    <property type="match status" value="1"/>
</dbReference>
<dbReference type="Proteomes" id="UP001181622">
    <property type="component" value="Unassembled WGS sequence"/>
</dbReference>
<dbReference type="EMBL" id="JADBEO010000067">
    <property type="protein sequence ID" value="MDR4308723.1"/>
    <property type="molecule type" value="Genomic_DNA"/>
</dbReference>